<dbReference type="RefSeq" id="WP_226393311.1">
    <property type="nucleotide sequence ID" value="NZ_JADCKB010000022.1"/>
</dbReference>
<name>A0A9D5LZ71_9FIRM</name>
<evidence type="ECO:0000313" key="4">
    <source>
        <dbReference type="Proteomes" id="UP000806542"/>
    </source>
</evidence>
<keyword evidence="1" id="KW-0472">Membrane</keyword>
<keyword evidence="1" id="KW-0812">Transmembrane</keyword>
<keyword evidence="4" id="KW-1185">Reference proteome</keyword>
<sequence>MNKKIFKIGIVITVLALMASGTCYAITESEVHTAVEAGGKEAVSGNLFVWFLCAIAFMKVSQKIDSFMSSLGISVGRTGGSMLGEAMIAARAVGNAFKSGGFSGFGRNSGSGGSNPAGSGFFGGRVGRRMADGAAGMVTGKNSAGGIMASIGQKAYEGSVGKSGSFAASVIGSVARGDISKMGTISGANGKTAMESYFGFHTNANKQSAQTAELHQTSKTMLEHGGATAITNKEEVGGTMGVDSFNSSISGDAPSETVPVFSEIEMGGGRITGMETTDEFPEGRQFAMYDSEKYAKPDGSFETVTAVDNSKWYKQYTTPTVERTPYMDMQGKVQYNEKIVEKLPRAPMRKDKM</sequence>
<protein>
    <submittedName>
        <fullName evidence="3">Uncharacterized protein</fullName>
    </submittedName>
</protein>
<evidence type="ECO:0000313" key="3">
    <source>
        <dbReference type="EMBL" id="MBE5040756.1"/>
    </source>
</evidence>
<gene>
    <name evidence="3" type="ORF">INF28_09825</name>
</gene>
<accession>A0A9D5LZ71</accession>
<evidence type="ECO:0000256" key="1">
    <source>
        <dbReference type="SAM" id="Phobius"/>
    </source>
</evidence>
<organism evidence="3 4">
    <name type="scientific">Ructibacterium gallinarum</name>
    <dbReference type="NCBI Taxonomy" id="2779355"/>
    <lineage>
        <taxon>Bacteria</taxon>
        <taxon>Bacillati</taxon>
        <taxon>Bacillota</taxon>
        <taxon>Clostridia</taxon>
        <taxon>Eubacteriales</taxon>
        <taxon>Oscillospiraceae</taxon>
        <taxon>Ructibacterium</taxon>
    </lineage>
</organism>
<feature type="transmembrane region" description="Helical" evidence="1">
    <location>
        <begin position="41"/>
        <end position="60"/>
    </location>
</feature>
<dbReference type="Proteomes" id="UP000806542">
    <property type="component" value="Unassembled WGS sequence"/>
</dbReference>
<proteinExistence type="predicted"/>
<reference evidence="3" key="1">
    <citation type="submission" date="2020-10" db="EMBL/GenBank/DDBJ databases">
        <title>ChiBAC.</title>
        <authorList>
            <person name="Zenner C."/>
            <person name="Hitch T.C.A."/>
            <person name="Clavel T."/>
        </authorList>
    </citation>
    <scope>NUCLEOTIDE SEQUENCE</scope>
    <source>
        <strain evidence="3">DSM 107454</strain>
    </source>
</reference>
<dbReference type="EMBL" id="JADCKB010000022">
    <property type="protein sequence ID" value="MBE5040756.1"/>
    <property type="molecule type" value="Genomic_DNA"/>
</dbReference>
<evidence type="ECO:0000256" key="2">
    <source>
        <dbReference type="SAM" id="SignalP"/>
    </source>
</evidence>
<dbReference type="AlphaFoldDB" id="A0A9D5LZ71"/>
<keyword evidence="1" id="KW-1133">Transmembrane helix</keyword>
<feature type="chain" id="PRO_5039148352" evidence="2">
    <location>
        <begin position="26"/>
        <end position="353"/>
    </location>
</feature>
<feature type="signal peptide" evidence="2">
    <location>
        <begin position="1"/>
        <end position="25"/>
    </location>
</feature>
<keyword evidence="2" id="KW-0732">Signal</keyword>
<comment type="caution">
    <text evidence="3">The sequence shown here is derived from an EMBL/GenBank/DDBJ whole genome shotgun (WGS) entry which is preliminary data.</text>
</comment>